<gene>
    <name evidence="1" type="primary">casB</name>
    <name evidence="1" type="ORF">LL252_18325</name>
</gene>
<dbReference type="RefSeq" id="WP_228235229.1">
    <property type="nucleotide sequence ID" value="NZ_JAJGNA010000043.1"/>
</dbReference>
<dbReference type="InterPro" id="IPR013382">
    <property type="entry name" value="CRISPR-assoc_prot_Cse2"/>
</dbReference>
<dbReference type="Gene3D" id="1.10.520.40">
    <property type="entry name" value="CRISPR-associated protein Cse2"/>
    <property type="match status" value="1"/>
</dbReference>
<evidence type="ECO:0000313" key="1">
    <source>
        <dbReference type="EMBL" id="MCC4310525.1"/>
    </source>
</evidence>
<dbReference type="EMBL" id="JAJGNA010000043">
    <property type="protein sequence ID" value="MCC4310525.1"/>
    <property type="molecule type" value="Genomic_DNA"/>
</dbReference>
<dbReference type="NCBIfam" id="TIGR02548">
    <property type="entry name" value="casB_cse2"/>
    <property type="match status" value="1"/>
</dbReference>
<dbReference type="Pfam" id="PF09485">
    <property type="entry name" value="CRISPR_Cse2"/>
    <property type="match status" value="1"/>
</dbReference>
<comment type="caution">
    <text evidence="1">The sequence shown here is derived from an EMBL/GenBank/DDBJ whole genome shotgun (WGS) entry which is preliminary data.</text>
</comment>
<protein>
    <submittedName>
        <fullName evidence="1">Type I-E CRISPR-associated protein Cse2/CasB</fullName>
    </submittedName>
</protein>
<accession>A0A9Q3UQ07</accession>
<keyword evidence="2" id="KW-1185">Reference proteome</keyword>
<dbReference type="AlphaFoldDB" id="A0A9Q3UQ07"/>
<dbReference type="CDD" id="cd09731">
    <property type="entry name" value="Cse2_I-E"/>
    <property type="match status" value="1"/>
</dbReference>
<proteinExistence type="predicted"/>
<sequence>MTEMELENPPKKDARIERCHVLSGHEAWAVRDWWQRLTLPPEMLKKLGSRPGWSKGVRAELRHCDRPEAALLTEGFRHLWGTLGRDDTRTDDLYVWAGIAMVLAELKDEQPGVSLASEAGKQKGEVNKPRMSELRFQQLMECHSFEELLMRLRRALALVDKKGVSAVSLADDILQWWKENESPWRLERPTQGVAFRWANDYFRQVAGYRTNND</sequence>
<reference evidence="1" key="1">
    <citation type="submission" date="2021-10" db="EMBL/GenBank/DDBJ databases">
        <title>The diversity and Nitrogen Metabolism of Culturable Nitrate-Utilizing Bacteria Within the Oxygen Minimum Zone of the Changjiang (Yangtze River)Estuary.</title>
        <authorList>
            <person name="Zhang D."/>
            <person name="Zheng J."/>
            <person name="Liu S."/>
            <person name="He W."/>
        </authorList>
    </citation>
    <scope>NUCLEOTIDE SEQUENCE</scope>
    <source>
        <strain evidence="1">FXH-223</strain>
    </source>
</reference>
<name>A0A9Q3UQ07_9GAMM</name>
<dbReference type="InterPro" id="IPR038287">
    <property type="entry name" value="Cse2_sf"/>
</dbReference>
<organism evidence="1 2">
    <name type="scientific">Alloalcanivorax marinus</name>
    <dbReference type="NCBI Taxonomy" id="1177169"/>
    <lineage>
        <taxon>Bacteria</taxon>
        <taxon>Pseudomonadati</taxon>
        <taxon>Pseudomonadota</taxon>
        <taxon>Gammaproteobacteria</taxon>
        <taxon>Oceanospirillales</taxon>
        <taxon>Alcanivoracaceae</taxon>
        <taxon>Alloalcanivorax</taxon>
    </lineage>
</organism>
<evidence type="ECO:0000313" key="2">
    <source>
        <dbReference type="Proteomes" id="UP001108027"/>
    </source>
</evidence>
<dbReference type="Proteomes" id="UP001108027">
    <property type="component" value="Unassembled WGS sequence"/>
</dbReference>